<evidence type="ECO:0000256" key="3">
    <source>
        <dbReference type="ARBA" id="ARBA00022527"/>
    </source>
</evidence>
<dbReference type="Gene3D" id="3.30.200.20">
    <property type="entry name" value="Phosphorylase Kinase, domain 1"/>
    <property type="match status" value="2"/>
</dbReference>
<feature type="region of interest" description="Disordered" evidence="11">
    <location>
        <begin position="261"/>
        <end position="312"/>
    </location>
</feature>
<dbReference type="SMART" id="SM00220">
    <property type="entry name" value="S_TKc"/>
    <property type="match status" value="1"/>
</dbReference>
<comment type="similarity">
    <text evidence="1">Belongs to the protein kinase superfamily. CAMK Ser/Thr protein kinase family. PIM subfamily.</text>
</comment>
<comment type="caution">
    <text evidence="13">The sequence shown here is derived from an EMBL/GenBank/DDBJ whole genome shotgun (WGS) entry which is preliminary data.</text>
</comment>
<keyword evidence="5 10" id="KW-0547">Nucleotide-binding</keyword>
<evidence type="ECO:0000256" key="4">
    <source>
        <dbReference type="ARBA" id="ARBA00022679"/>
    </source>
</evidence>
<dbReference type="PANTHER" id="PTHR22984:SF11">
    <property type="entry name" value="AURORA KINASE-RELATED"/>
    <property type="match status" value="1"/>
</dbReference>
<dbReference type="FunFam" id="3.30.200.20:FF:000246">
    <property type="entry name" value="Pim proto-oncogene, serine/threonine kinase,-related 152"/>
    <property type="match status" value="1"/>
</dbReference>
<feature type="domain" description="Protein kinase" evidence="12">
    <location>
        <begin position="698"/>
        <end position="954"/>
    </location>
</feature>
<feature type="region of interest" description="Disordered" evidence="11">
    <location>
        <begin position="1"/>
        <end position="26"/>
    </location>
</feature>
<dbReference type="InterPro" id="IPR000719">
    <property type="entry name" value="Prot_kinase_dom"/>
</dbReference>
<dbReference type="PANTHER" id="PTHR22984">
    <property type="entry name" value="SERINE/THREONINE-PROTEIN KINASE PIM"/>
    <property type="match status" value="1"/>
</dbReference>
<dbReference type="PROSITE" id="PS50011">
    <property type="entry name" value="PROTEIN_KINASE_DOM"/>
    <property type="match status" value="2"/>
</dbReference>
<proteinExistence type="inferred from homology"/>
<evidence type="ECO:0000256" key="8">
    <source>
        <dbReference type="ARBA" id="ARBA00047899"/>
    </source>
</evidence>
<feature type="binding site" evidence="10">
    <location>
        <position position="727"/>
    </location>
    <ligand>
        <name>ATP</name>
        <dbReference type="ChEBI" id="CHEBI:30616"/>
    </ligand>
</feature>
<feature type="compositionally biased region" description="Low complexity" evidence="11">
    <location>
        <begin position="1189"/>
        <end position="1199"/>
    </location>
</feature>
<keyword evidence="7 10" id="KW-0067">ATP-binding</keyword>
<feature type="compositionally biased region" description="Basic and acidic residues" evidence="11">
    <location>
        <begin position="11"/>
        <end position="26"/>
    </location>
</feature>
<dbReference type="SUPFAM" id="SSF56112">
    <property type="entry name" value="Protein kinase-like (PK-like)"/>
    <property type="match status" value="2"/>
</dbReference>
<dbReference type="AlphaFoldDB" id="A0A553N449"/>
<dbReference type="Gene3D" id="1.10.510.10">
    <property type="entry name" value="Transferase(Phosphotransferase) domain 1"/>
    <property type="match status" value="2"/>
</dbReference>
<dbReference type="InterPro" id="IPR011009">
    <property type="entry name" value="Kinase-like_dom_sf"/>
</dbReference>
<evidence type="ECO:0000313" key="14">
    <source>
        <dbReference type="Proteomes" id="UP000316079"/>
    </source>
</evidence>
<evidence type="ECO:0000256" key="7">
    <source>
        <dbReference type="ARBA" id="ARBA00022840"/>
    </source>
</evidence>
<feature type="compositionally biased region" description="Acidic residues" evidence="11">
    <location>
        <begin position="1066"/>
        <end position="1143"/>
    </location>
</feature>
<feature type="compositionally biased region" description="Acidic residues" evidence="11">
    <location>
        <begin position="341"/>
        <end position="423"/>
    </location>
</feature>
<evidence type="ECO:0000313" key="13">
    <source>
        <dbReference type="EMBL" id="TRY60189.1"/>
    </source>
</evidence>
<organism evidence="13 14">
    <name type="scientific">Danionella cerebrum</name>
    <dbReference type="NCBI Taxonomy" id="2873325"/>
    <lineage>
        <taxon>Eukaryota</taxon>
        <taxon>Metazoa</taxon>
        <taxon>Chordata</taxon>
        <taxon>Craniata</taxon>
        <taxon>Vertebrata</taxon>
        <taxon>Euteleostomi</taxon>
        <taxon>Actinopterygii</taxon>
        <taxon>Neopterygii</taxon>
        <taxon>Teleostei</taxon>
        <taxon>Ostariophysi</taxon>
        <taxon>Cypriniformes</taxon>
        <taxon>Danionidae</taxon>
        <taxon>Danioninae</taxon>
        <taxon>Danionella</taxon>
    </lineage>
</organism>
<feature type="region of interest" description="Disordered" evidence="11">
    <location>
        <begin position="46"/>
        <end position="73"/>
    </location>
</feature>
<keyword evidence="6" id="KW-0418">Kinase</keyword>
<dbReference type="GO" id="GO:0043066">
    <property type="term" value="P:negative regulation of apoptotic process"/>
    <property type="evidence" value="ECO:0007669"/>
    <property type="project" value="TreeGrafter"/>
</dbReference>
<accession>A0A553N449</accession>
<dbReference type="GO" id="GO:0004674">
    <property type="term" value="F:protein serine/threonine kinase activity"/>
    <property type="evidence" value="ECO:0007669"/>
    <property type="project" value="UniProtKB-KW"/>
</dbReference>
<dbReference type="Proteomes" id="UP000316079">
    <property type="component" value="Unassembled WGS sequence"/>
</dbReference>
<dbReference type="PROSITE" id="PS00107">
    <property type="entry name" value="PROTEIN_KINASE_ATP"/>
    <property type="match status" value="2"/>
</dbReference>
<feature type="compositionally biased region" description="Polar residues" evidence="11">
    <location>
        <begin position="1216"/>
        <end position="1229"/>
    </location>
</feature>
<sequence length="1266" mass="141952">MEEVTQQPHCSHHEMPAVAAGERRGEEVLEGATKKKFWKLPSFLKRAKKQSPRDEAEEQELEQEQVPSWPHSNSEDDIMDHYELIKPLGAGGFGVVFEATRVDDGLTVALKEVMKTKDLEYITINSFDETFCLDNYLCTMEYYPPEYSNEGRYHGEPAMVWALGVVMFALLCGRLPDLQDLVRTAENVWTSPGLSKKCCKLVCSLLQPDPERRMKLGEILGHAWFKQKKSRINPALFVPSDAPTSPLKRFRKLLACLKRKKHSPQEQAEEEEQEQEQVPVPPAPPSNSQDCNQEEAQRPTADAGEEASSTELQDDSIVCRALSFLLRPLQSLIDQFNGLEEMEPQPVGEEEEEGEEDEIEEAEEAVEEAEEGEIEQAEEAVEEAEEAVEEAEEAVEEGEEGEIEEAEEAVEEAEEGEIEEAAEDASSQGPPTRPKKRFLRLRAFIKNAKDRLSVTRRGEVSVTEEAHGSSEVSCSVVAVPQTEAVSEAPLDPETPLPNTEEQRPQTSGTVEEAEERNDEEGWWMMRQERNMFLSTRDPEVVLGIAGSSPSFSSFPLLSSERGGSPHHLDPDQILTRDLITVLQGYRQLLCQDCLFHSLGQAIEELDEERNLIPATPGVNIGEQEKSPGMEEVTQQPHCSHHEMPAVAAGERRGEEVLGGATKKKFWKLPSFLKRAKKQSPRDEAEEQEQGADDIMDHYELIKPLGAGGFGVVFEATRVADGLTVALKEVMKTKDLEYITIPDHPTPLPTEIALTIMANKGPRTPGIIKLLDWQEQDLVFVMVLEYPSPCENLASFLDSHNGELPAKVVRHIMRQAAQAVERCWERQVFHGDIKLENFLFYKETLEVKLIDFGCGAVMREEAFTTLYGTMEYYPPEYSNEGRYHGEPAMVWALGVVMFALLCGRLPDLQDLVRTAENVWTSPGLSKKCCKLVCSLLQPDPERRMKLGEILDHAWFKQKKSRINPALFVPSDAPTSPLKRFRKLLACLKRKKHSPQEQAEEEEQEQVPVPPAPPSNSQDCNQEEAQRPTADAGEEASSTELQDDSIVCRALSFLLRPLQSLIDQFNGLEEEEEEGEEDEIEEAEEAVEEAEEGEIEQAEEAVEEAEEAVEEGEEGEIEQAEEAVEEAEEAVEEAEEAEEAVEEAEGASSQGPPTRPKKRFLRLRAFIKNAKDRLSVTRQGEVSVTEEAHGSSEVSSSVVAVPQTEAVSEAPLDPETPLPNTEEQRPQTSGTVEEAEERNDEEGWWMMRQERNMFLSTRVSVTREISNC</sequence>
<dbReference type="STRING" id="623744.A0A553N449"/>
<keyword evidence="4" id="KW-0808">Transferase</keyword>
<dbReference type="GO" id="GO:0007346">
    <property type="term" value="P:regulation of mitotic cell cycle"/>
    <property type="evidence" value="ECO:0007669"/>
    <property type="project" value="TreeGrafter"/>
</dbReference>
<evidence type="ECO:0000256" key="9">
    <source>
        <dbReference type="ARBA" id="ARBA00048679"/>
    </source>
</evidence>
<evidence type="ECO:0000256" key="10">
    <source>
        <dbReference type="PROSITE-ProRule" id="PRU10141"/>
    </source>
</evidence>
<keyword evidence="14" id="KW-1185">Reference proteome</keyword>
<dbReference type="InterPro" id="IPR008271">
    <property type="entry name" value="Ser/Thr_kinase_AS"/>
</dbReference>
<dbReference type="GO" id="GO:0005524">
    <property type="term" value="F:ATP binding"/>
    <property type="evidence" value="ECO:0007669"/>
    <property type="project" value="UniProtKB-UniRule"/>
</dbReference>
<evidence type="ECO:0000256" key="1">
    <source>
        <dbReference type="ARBA" id="ARBA00005505"/>
    </source>
</evidence>
<gene>
    <name evidence="13" type="ORF">DNTS_003799</name>
</gene>
<feature type="compositionally biased region" description="Acidic residues" evidence="11">
    <location>
        <begin position="1231"/>
        <end position="1241"/>
    </location>
</feature>
<dbReference type="EMBL" id="SRMA01027074">
    <property type="protein sequence ID" value="TRY60189.1"/>
    <property type="molecule type" value="Genomic_DNA"/>
</dbReference>
<reference evidence="13 14" key="1">
    <citation type="journal article" date="2019" name="Sci. Data">
        <title>Hybrid genome assembly and annotation of Danionella translucida.</title>
        <authorList>
            <person name="Kadobianskyi M."/>
            <person name="Schulze L."/>
            <person name="Schuelke M."/>
            <person name="Judkewitz B."/>
        </authorList>
    </citation>
    <scope>NUCLEOTIDE SEQUENCE [LARGE SCALE GENOMIC DNA]</scope>
    <source>
        <strain evidence="13 14">Bolton</strain>
    </source>
</reference>
<feature type="region of interest" description="Disordered" evidence="11">
    <location>
        <begin position="1066"/>
        <end position="1157"/>
    </location>
</feature>
<feature type="binding site" evidence="10">
    <location>
        <position position="111"/>
    </location>
    <ligand>
        <name>ATP</name>
        <dbReference type="ChEBI" id="CHEBI:30616"/>
    </ligand>
</feature>
<dbReference type="Pfam" id="PF00069">
    <property type="entry name" value="Pkinase"/>
    <property type="match status" value="2"/>
</dbReference>
<feature type="compositionally biased region" description="Polar residues" evidence="11">
    <location>
        <begin position="496"/>
        <end position="509"/>
    </location>
</feature>
<evidence type="ECO:0000256" key="5">
    <source>
        <dbReference type="ARBA" id="ARBA00022741"/>
    </source>
</evidence>
<feature type="region of interest" description="Disordered" evidence="11">
    <location>
        <begin position="990"/>
        <end position="1039"/>
    </location>
</feature>
<dbReference type="EC" id="2.7.11.1" evidence="2"/>
<dbReference type="InterPro" id="IPR017441">
    <property type="entry name" value="Protein_kinase_ATP_BS"/>
</dbReference>
<keyword evidence="3" id="KW-0723">Serine/threonine-protein kinase</keyword>
<dbReference type="GO" id="GO:0005737">
    <property type="term" value="C:cytoplasm"/>
    <property type="evidence" value="ECO:0007669"/>
    <property type="project" value="TreeGrafter"/>
</dbReference>
<evidence type="ECO:0000256" key="6">
    <source>
        <dbReference type="ARBA" id="ARBA00022777"/>
    </source>
</evidence>
<feature type="region of interest" description="Disordered" evidence="11">
    <location>
        <begin position="486"/>
        <end position="519"/>
    </location>
</feature>
<evidence type="ECO:0000256" key="11">
    <source>
        <dbReference type="SAM" id="MobiDB-lite"/>
    </source>
</evidence>
<comment type="catalytic activity">
    <reaction evidence="9">
        <text>L-seryl-[protein] + ATP = O-phospho-L-seryl-[protein] + ADP + H(+)</text>
        <dbReference type="Rhea" id="RHEA:17989"/>
        <dbReference type="Rhea" id="RHEA-COMP:9863"/>
        <dbReference type="Rhea" id="RHEA-COMP:11604"/>
        <dbReference type="ChEBI" id="CHEBI:15378"/>
        <dbReference type="ChEBI" id="CHEBI:29999"/>
        <dbReference type="ChEBI" id="CHEBI:30616"/>
        <dbReference type="ChEBI" id="CHEBI:83421"/>
        <dbReference type="ChEBI" id="CHEBI:456216"/>
        <dbReference type="EC" id="2.7.11.1"/>
    </reaction>
</comment>
<feature type="region of interest" description="Disordered" evidence="11">
    <location>
        <begin position="341"/>
        <end position="435"/>
    </location>
</feature>
<dbReference type="OrthoDB" id="8820571at2759"/>
<feature type="domain" description="Protein kinase" evidence="12">
    <location>
        <begin position="1"/>
        <end position="225"/>
    </location>
</feature>
<feature type="region of interest" description="Disordered" evidence="11">
    <location>
        <begin position="1172"/>
        <end position="1241"/>
    </location>
</feature>
<evidence type="ECO:0000256" key="2">
    <source>
        <dbReference type="ARBA" id="ARBA00012513"/>
    </source>
</evidence>
<comment type="catalytic activity">
    <reaction evidence="8">
        <text>L-threonyl-[protein] + ATP = O-phospho-L-threonyl-[protein] + ADP + H(+)</text>
        <dbReference type="Rhea" id="RHEA:46608"/>
        <dbReference type="Rhea" id="RHEA-COMP:11060"/>
        <dbReference type="Rhea" id="RHEA-COMP:11605"/>
        <dbReference type="ChEBI" id="CHEBI:15378"/>
        <dbReference type="ChEBI" id="CHEBI:30013"/>
        <dbReference type="ChEBI" id="CHEBI:30616"/>
        <dbReference type="ChEBI" id="CHEBI:61977"/>
        <dbReference type="ChEBI" id="CHEBI:456216"/>
        <dbReference type="EC" id="2.7.11.1"/>
    </reaction>
</comment>
<dbReference type="PROSITE" id="PS00108">
    <property type="entry name" value="PROTEIN_KINASE_ST"/>
    <property type="match status" value="1"/>
</dbReference>
<name>A0A553N449_9TELE</name>
<dbReference type="InterPro" id="IPR051138">
    <property type="entry name" value="PIM_Ser/Thr_kinase"/>
</dbReference>
<protein>
    <recommendedName>
        <fullName evidence="2">non-specific serine/threonine protein kinase</fullName>
        <ecNumber evidence="2">2.7.11.1</ecNumber>
    </recommendedName>
</protein>
<evidence type="ECO:0000259" key="12">
    <source>
        <dbReference type="PROSITE" id="PS50011"/>
    </source>
</evidence>